<dbReference type="Gene3D" id="3.40.50.1860">
    <property type="match status" value="2"/>
</dbReference>
<dbReference type="Proteomes" id="UP000243463">
    <property type="component" value="Unassembled WGS sequence"/>
</dbReference>
<comment type="similarity">
    <text evidence="1">Belongs to the aspartate/glutamate racemases family.</text>
</comment>
<protein>
    <submittedName>
        <fullName evidence="3">Aspartate racemase</fullName>
    </submittedName>
</protein>
<proteinExistence type="inferred from homology"/>
<dbReference type="EMBL" id="FZLN01000004">
    <property type="protein sequence ID" value="SNQ29940.1"/>
    <property type="molecule type" value="Genomic_DNA"/>
</dbReference>
<dbReference type="SUPFAM" id="SSF53681">
    <property type="entry name" value="Aspartate/glutamate racemase"/>
    <property type="match status" value="2"/>
</dbReference>
<evidence type="ECO:0000313" key="3">
    <source>
        <dbReference type="EMBL" id="SNQ29940.1"/>
    </source>
</evidence>
<accession>A0A217EIA4</accession>
<evidence type="ECO:0000313" key="4">
    <source>
        <dbReference type="Proteomes" id="UP000243463"/>
    </source>
</evidence>
<name>A0A217EIA4_9GAMM</name>
<dbReference type="PROSITE" id="PS00924">
    <property type="entry name" value="ASP_GLU_RACEMASE_2"/>
    <property type="match status" value="1"/>
</dbReference>
<reference evidence="4" key="1">
    <citation type="submission" date="2017-06" db="EMBL/GenBank/DDBJ databases">
        <authorList>
            <person name="Varghese N."/>
            <person name="Submissions S."/>
        </authorList>
    </citation>
    <scope>NUCLEOTIDE SEQUENCE [LARGE SCALE GENOMIC DNA]</scope>
    <source>
        <strain evidence="4">ANC 5114</strain>
    </source>
</reference>
<gene>
    <name evidence="3" type="ORF">SAMN05444584_1919</name>
</gene>
<dbReference type="PANTHER" id="PTHR21198">
    <property type="entry name" value="GLUTAMATE RACEMASE"/>
    <property type="match status" value="1"/>
</dbReference>
<dbReference type="OrthoDB" id="9803739at2"/>
<dbReference type="AlphaFoldDB" id="A0A217EIA4"/>
<organism evidence="3 4">
    <name type="scientific">Acinetobacter apis</name>
    <dbReference type="NCBI Taxonomy" id="1229165"/>
    <lineage>
        <taxon>Bacteria</taxon>
        <taxon>Pseudomonadati</taxon>
        <taxon>Pseudomonadota</taxon>
        <taxon>Gammaproteobacteria</taxon>
        <taxon>Moraxellales</taxon>
        <taxon>Moraxellaceae</taxon>
        <taxon>Acinetobacter</taxon>
    </lineage>
</organism>
<dbReference type="InterPro" id="IPR004380">
    <property type="entry name" value="Asp_race"/>
</dbReference>
<dbReference type="InterPro" id="IPR018187">
    <property type="entry name" value="Asp/Glu_racemase_AS_1"/>
</dbReference>
<keyword evidence="4" id="KW-1185">Reference proteome</keyword>
<dbReference type="NCBIfam" id="TIGR00035">
    <property type="entry name" value="asp_race"/>
    <property type="match status" value="1"/>
</dbReference>
<dbReference type="GO" id="GO:0047661">
    <property type="term" value="F:amino-acid racemase activity"/>
    <property type="evidence" value="ECO:0007669"/>
    <property type="project" value="InterPro"/>
</dbReference>
<dbReference type="InterPro" id="IPR033134">
    <property type="entry name" value="Asp/Glu_racemase_AS_2"/>
</dbReference>
<dbReference type="Pfam" id="PF01177">
    <property type="entry name" value="Asp_Glu_race"/>
    <property type="match status" value="1"/>
</dbReference>
<dbReference type="InterPro" id="IPR001920">
    <property type="entry name" value="Asp/Glu_race"/>
</dbReference>
<dbReference type="InterPro" id="IPR015942">
    <property type="entry name" value="Asp/Glu/hydantoin_racemase"/>
</dbReference>
<dbReference type="PROSITE" id="PS00923">
    <property type="entry name" value="ASP_GLU_RACEMASE_1"/>
    <property type="match status" value="1"/>
</dbReference>
<dbReference type="PANTHER" id="PTHR21198:SF7">
    <property type="entry name" value="ASPARTATE-GLUTAMATE RACEMASE FAMILY"/>
    <property type="match status" value="1"/>
</dbReference>
<dbReference type="RefSeq" id="WP_088824101.1">
    <property type="nucleotide sequence ID" value="NZ_FZLN01000004.1"/>
</dbReference>
<sequence>MKTLGLIGGMSWESTAIYYQHINKAIQQRLGGFHSAKIILSSVNFAEIEQLQRQNLWHVAGEQLKSEALRLQHAGADAIVLCTNTMHLVAPQIEDALSIPFLHIIDATAAAICQQDIQCVGLLGTSFTMEQPFYTTRLQEHGLVVKQPDAASRAEIHRVIYEELCQGQVIAASKQHYVDVIKQLKQQGAEAIILGCTEIGMLLPDASILDLPLFDTTHIHIATAVEFALSR</sequence>
<evidence type="ECO:0000256" key="1">
    <source>
        <dbReference type="ARBA" id="ARBA00007847"/>
    </source>
</evidence>
<keyword evidence="2" id="KW-0413">Isomerase</keyword>
<evidence type="ECO:0000256" key="2">
    <source>
        <dbReference type="ARBA" id="ARBA00023235"/>
    </source>
</evidence>